<evidence type="ECO:0000256" key="1">
    <source>
        <dbReference type="ARBA" id="ARBA00023002"/>
    </source>
</evidence>
<dbReference type="InterPro" id="IPR016161">
    <property type="entry name" value="Ald_DH/histidinol_DH"/>
</dbReference>
<dbReference type="SUPFAM" id="SSF53720">
    <property type="entry name" value="ALDH-like"/>
    <property type="match status" value="1"/>
</dbReference>
<evidence type="ECO:0000259" key="2">
    <source>
        <dbReference type="Pfam" id="PF00171"/>
    </source>
</evidence>
<dbReference type="InterPro" id="IPR016162">
    <property type="entry name" value="Ald_DH_N"/>
</dbReference>
<dbReference type="InterPro" id="IPR015590">
    <property type="entry name" value="Aldehyde_DH_dom"/>
</dbReference>
<dbReference type="PANTHER" id="PTHR11699">
    <property type="entry name" value="ALDEHYDE DEHYDROGENASE-RELATED"/>
    <property type="match status" value="1"/>
</dbReference>
<protein>
    <submittedName>
        <fullName evidence="3">Aldehyde dehydrogenase family protein</fullName>
    </submittedName>
</protein>
<dbReference type="Gene3D" id="3.40.605.10">
    <property type="entry name" value="Aldehyde Dehydrogenase, Chain A, domain 1"/>
    <property type="match status" value="1"/>
</dbReference>
<dbReference type="Pfam" id="PF00171">
    <property type="entry name" value="Aldedh"/>
    <property type="match status" value="1"/>
</dbReference>
<reference evidence="3 4" key="1">
    <citation type="submission" date="2020-02" db="EMBL/GenBank/DDBJ databases">
        <title>Broccoli isolated Pseudomonas sp.</title>
        <authorList>
            <person name="Fujikawa T."/>
            <person name="Sawada H."/>
        </authorList>
    </citation>
    <scope>NUCLEOTIDE SEQUENCE [LARGE SCALE GENOMIC DNA]</scope>
    <source>
        <strain evidence="3 4">MAFF212428</strain>
    </source>
</reference>
<evidence type="ECO:0000313" key="3">
    <source>
        <dbReference type="EMBL" id="NER61084.1"/>
    </source>
</evidence>
<accession>A0A6M0CYW4</accession>
<sequence>MTHTLANWICGAPAPATSGQQLPVYNPATGAVSGQVQLASHADVAAAVASAQAAFPAWSNLSPLRRSRVLNRFLALL</sequence>
<dbReference type="EMBL" id="JAAHBV010000343">
    <property type="protein sequence ID" value="NER61084.1"/>
    <property type="molecule type" value="Genomic_DNA"/>
</dbReference>
<keyword evidence="1" id="KW-0560">Oxidoreductase</keyword>
<dbReference type="Proteomes" id="UP000480410">
    <property type="component" value="Unassembled WGS sequence"/>
</dbReference>
<comment type="caution">
    <text evidence="3">The sequence shown here is derived from an EMBL/GenBank/DDBJ whole genome shotgun (WGS) entry which is preliminary data.</text>
</comment>
<gene>
    <name evidence="3" type="ORF">G3435_16110</name>
</gene>
<proteinExistence type="predicted"/>
<feature type="domain" description="Aldehyde dehydrogenase" evidence="2">
    <location>
        <begin position="18"/>
        <end position="77"/>
    </location>
</feature>
<feature type="non-terminal residue" evidence="3">
    <location>
        <position position="77"/>
    </location>
</feature>
<organism evidence="3 4">
    <name type="scientific">Pseudomonas brassicae</name>
    <dbReference type="NCBI Taxonomy" id="2708063"/>
    <lineage>
        <taxon>Bacteria</taxon>
        <taxon>Pseudomonadati</taxon>
        <taxon>Pseudomonadota</taxon>
        <taxon>Gammaproteobacteria</taxon>
        <taxon>Pseudomonadales</taxon>
        <taxon>Pseudomonadaceae</taxon>
        <taxon>Pseudomonas</taxon>
    </lineage>
</organism>
<dbReference type="GO" id="GO:0016491">
    <property type="term" value="F:oxidoreductase activity"/>
    <property type="evidence" value="ECO:0007669"/>
    <property type="project" value="UniProtKB-KW"/>
</dbReference>
<dbReference type="AlphaFoldDB" id="A0A6M0CYW4"/>
<name>A0A6M0CYW4_9PSED</name>
<evidence type="ECO:0000313" key="4">
    <source>
        <dbReference type="Proteomes" id="UP000480410"/>
    </source>
</evidence>